<dbReference type="Pfam" id="PF01980">
    <property type="entry name" value="TrmO_N"/>
    <property type="match status" value="1"/>
</dbReference>
<dbReference type="AlphaFoldDB" id="A0A831PM44"/>
<dbReference type="SUPFAM" id="SSF118196">
    <property type="entry name" value="YaeB-like"/>
    <property type="match status" value="1"/>
</dbReference>
<name>A0A831PM44_9EURY</name>
<dbReference type="InterPro" id="IPR023370">
    <property type="entry name" value="TrmO-like_N"/>
</dbReference>
<keyword evidence="4" id="KW-0808">Transferase</keyword>
<sequence length="180" mass="19665">MEHSPSSGTITLEPIGIVRNDIAAPLLVADSDGLKVNDGPKAALKKFNQASDARSKIVIREELADLLDGIDDYSHIVVLYWGHGITDAARSLKRVHPVGRTDYPLKGIFSTCSPARPNPVLMTVVRLWGRDGTTLTVSGLDAIDQSPVLDIKPYVGESYPRDGVSVPEWMERIMGEFRAE</sequence>
<evidence type="ECO:0000256" key="2">
    <source>
        <dbReference type="ARBA" id="ARBA00033753"/>
    </source>
</evidence>
<dbReference type="InterPro" id="IPR036413">
    <property type="entry name" value="YaeB-like_sf"/>
</dbReference>
<accession>A0A831PM44</accession>
<feature type="domain" description="TsaA-like" evidence="3">
    <location>
        <begin position="12"/>
        <end position="163"/>
    </location>
</feature>
<dbReference type="GO" id="GO:0032259">
    <property type="term" value="P:methylation"/>
    <property type="evidence" value="ECO:0007669"/>
    <property type="project" value="UniProtKB-KW"/>
</dbReference>
<reference evidence="4" key="1">
    <citation type="journal article" date="2020" name="mSystems">
        <title>Genome- and Community-Level Interaction Insights into Carbon Utilization and Element Cycling Functions of Hydrothermarchaeota in Hydrothermal Sediment.</title>
        <authorList>
            <person name="Zhou Z."/>
            <person name="Liu Y."/>
            <person name="Xu W."/>
            <person name="Pan J."/>
            <person name="Luo Z.H."/>
            <person name="Li M."/>
        </authorList>
    </citation>
    <scope>NUCLEOTIDE SEQUENCE</scope>
    <source>
        <strain evidence="4">SpSt-1183</strain>
    </source>
</reference>
<dbReference type="PROSITE" id="PS51668">
    <property type="entry name" value="TSAA_2"/>
    <property type="match status" value="1"/>
</dbReference>
<dbReference type="PANTHER" id="PTHR12818:SF0">
    <property type="entry name" value="TRNA (ADENINE(37)-N6)-METHYLTRANSFERASE"/>
    <property type="match status" value="1"/>
</dbReference>
<keyword evidence="4" id="KW-0489">Methyltransferase</keyword>
<dbReference type="Proteomes" id="UP000885648">
    <property type="component" value="Unassembled WGS sequence"/>
</dbReference>
<dbReference type="CDD" id="cd09281">
    <property type="entry name" value="UPF0066"/>
    <property type="match status" value="1"/>
</dbReference>
<dbReference type="GO" id="GO:0008168">
    <property type="term" value="F:methyltransferase activity"/>
    <property type="evidence" value="ECO:0007669"/>
    <property type="project" value="UniProtKB-KW"/>
</dbReference>
<organism evidence="4">
    <name type="scientific">Methanofollis liminatans</name>
    <dbReference type="NCBI Taxonomy" id="2201"/>
    <lineage>
        <taxon>Archaea</taxon>
        <taxon>Methanobacteriati</taxon>
        <taxon>Methanobacteriota</taxon>
        <taxon>Stenosarchaea group</taxon>
        <taxon>Methanomicrobia</taxon>
        <taxon>Methanomicrobiales</taxon>
        <taxon>Methanomicrobiaceae</taxon>
        <taxon>Methanofollis</taxon>
    </lineage>
</organism>
<dbReference type="PANTHER" id="PTHR12818">
    <property type="entry name" value="TRNA (ADENINE(37)-N6)-METHYLTRANSFERASE"/>
    <property type="match status" value="1"/>
</dbReference>
<proteinExistence type="inferred from homology"/>
<evidence type="ECO:0000259" key="3">
    <source>
        <dbReference type="PROSITE" id="PS51668"/>
    </source>
</evidence>
<evidence type="ECO:0000256" key="1">
    <source>
        <dbReference type="ARBA" id="ARBA00022691"/>
    </source>
</evidence>
<protein>
    <submittedName>
        <fullName evidence="4">S-adenosylmethionine-dependent methyltransferase</fullName>
    </submittedName>
</protein>
<dbReference type="Gene3D" id="2.40.30.70">
    <property type="entry name" value="YaeB-like"/>
    <property type="match status" value="1"/>
</dbReference>
<keyword evidence="1" id="KW-0949">S-adenosyl-L-methionine</keyword>
<dbReference type="InterPro" id="IPR040372">
    <property type="entry name" value="YaeB-like"/>
</dbReference>
<gene>
    <name evidence="4" type="ORF">ENN52_01015</name>
</gene>
<evidence type="ECO:0000313" key="4">
    <source>
        <dbReference type="EMBL" id="HDS62717.1"/>
    </source>
</evidence>
<dbReference type="InterPro" id="IPR036414">
    <property type="entry name" value="YaeB_N_sf"/>
</dbReference>
<comment type="similarity">
    <text evidence="2">Belongs to the tRNA methyltransferase O family.</text>
</comment>
<comment type="caution">
    <text evidence="4">The sequence shown here is derived from an EMBL/GenBank/DDBJ whole genome shotgun (WGS) entry which is preliminary data.</text>
</comment>
<dbReference type="EMBL" id="DSBY01000048">
    <property type="protein sequence ID" value="HDS62717.1"/>
    <property type="molecule type" value="Genomic_DNA"/>
</dbReference>